<proteinExistence type="inferred from homology"/>
<comment type="caution">
    <text evidence="3">The sequence shown here is derived from an EMBL/GenBank/DDBJ whole genome shotgun (WGS) entry which is preliminary data.</text>
</comment>
<name>A0A964DZS1_9PROT</name>
<sequence>MDKLHLGIAQLRPAWGNKARTVEIITAAIAEAAARDIGLLAFSETFLSGYPFWVCRTNGAAFDDARQGRAYAQFVDSAVEISGPELALVAEAAQDHGVSVYLGINERGARAGRGTVWCTLVTIDAERGIVGAHRKLMPTHDERLVWGIGDAEGLRCHAFGGFRVGGLNCWENWMTHARSALYADGEDVHISVWPGNEAVTKGLPIFAAQEGRIWCASVCGLLSLSDVPEDFEFYTDLKAEGLDVIFAGGSGIYDPNQACVARLDPGVEGIASTLIDRASLYAARQGFDQSGHYARPDIFDLSIQRRRDGSHG</sequence>
<dbReference type="EMBL" id="JAESVB010000006">
    <property type="protein sequence ID" value="MCB8876407.1"/>
    <property type="molecule type" value="Genomic_DNA"/>
</dbReference>
<dbReference type="PROSITE" id="PS50263">
    <property type="entry name" value="CN_HYDROLASE"/>
    <property type="match status" value="1"/>
</dbReference>
<dbReference type="Gene3D" id="3.60.110.10">
    <property type="entry name" value="Carbon-nitrogen hydrolase"/>
    <property type="match status" value="1"/>
</dbReference>
<dbReference type="SUPFAM" id="SSF56317">
    <property type="entry name" value="Carbon-nitrogen hydrolase"/>
    <property type="match status" value="1"/>
</dbReference>
<reference evidence="3" key="1">
    <citation type="journal article" date="2021" name="Microorganisms">
        <title>Acidisoma silvae sp. nov. and Acidisomacellulosilytica sp. nov., Two Acidophilic Bacteria Isolated from Decaying Wood, Hydrolyzing Cellulose and Producing Poly-3-hydroxybutyrate.</title>
        <authorList>
            <person name="Mieszkin S."/>
            <person name="Pouder E."/>
            <person name="Uroz S."/>
            <person name="Simon-Colin C."/>
            <person name="Alain K."/>
        </authorList>
    </citation>
    <scope>NUCLEOTIDE SEQUENCE</scope>
    <source>
        <strain evidence="3">HW T2.11</strain>
    </source>
</reference>
<evidence type="ECO:0000256" key="1">
    <source>
        <dbReference type="ARBA" id="ARBA00008129"/>
    </source>
</evidence>
<dbReference type="PANTHER" id="PTHR46044:SF1">
    <property type="entry name" value="CN HYDROLASE DOMAIN-CONTAINING PROTEIN"/>
    <property type="match status" value="1"/>
</dbReference>
<dbReference type="InterPro" id="IPR044149">
    <property type="entry name" value="Nitrilases_CHs"/>
</dbReference>
<dbReference type="Pfam" id="PF00795">
    <property type="entry name" value="CN_hydrolase"/>
    <property type="match status" value="1"/>
</dbReference>
<evidence type="ECO:0000313" key="4">
    <source>
        <dbReference type="Proteomes" id="UP000708298"/>
    </source>
</evidence>
<evidence type="ECO:0000313" key="3">
    <source>
        <dbReference type="EMBL" id="MCB8876407.1"/>
    </source>
</evidence>
<dbReference type="PANTHER" id="PTHR46044">
    <property type="entry name" value="NITRILASE"/>
    <property type="match status" value="1"/>
</dbReference>
<dbReference type="GO" id="GO:0003824">
    <property type="term" value="F:catalytic activity"/>
    <property type="evidence" value="ECO:0007669"/>
    <property type="project" value="InterPro"/>
</dbReference>
<dbReference type="RefSeq" id="WP_227322064.1">
    <property type="nucleotide sequence ID" value="NZ_JAESVB010000006.1"/>
</dbReference>
<keyword evidence="4" id="KW-1185">Reference proteome</keyword>
<dbReference type="AlphaFoldDB" id="A0A964DZS1"/>
<dbReference type="Proteomes" id="UP000708298">
    <property type="component" value="Unassembled WGS sequence"/>
</dbReference>
<protein>
    <recommendedName>
        <fullName evidence="2">CN hydrolase domain-containing protein</fullName>
    </recommendedName>
</protein>
<dbReference type="InterPro" id="IPR036526">
    <property type="entry name" value="C-N_Hydrolase_sf"/>
</dbReference>
<feature type="domain" description="CN hydrolase" evidence="2">
    <location>
        <begin position="4"/>
        <end position="277"/>
    </location>
</feature>
<reference evidence="3" key="2">
    <citation type="submission" date="2021-01" db="EMBL/GenBank/DDBJ databases">
        <authorList>
            <person name="Mieszkin S."/>
            <person name="Pouder E."/>
            <person name="Alain K."/>
        </authorList>
    </citation>
    <scope>NUCLEOTIDE SEQUENCE</scope>
    <source>
        <strain evidence="3">HW T2.11</strain>
    </source>
</reference>
<gene>
    <name evidence="3" type="ORF">ASILVAE211_14530</name>
</gene>
<evidence type="ECO:0000259" key="2">
    <source>
        <dbReference type="PROSITE" id="PS50263"/>
    </source>
</evidence>
<organism evidence="3 4">
    <name type="scientific">Acidisoma silvae</name>
    <dbReference type="NCBI Taxonomy" id="2802396"/>
    <lineage>
        <taxon>Bacteria</taxon>
        <taxon>Pseudomonadati</taxon>
        <taxon>Pseudomonadota</taxon>
        <taxon>Alphaproteobacteria</taxon>
        <taxon>Acetobacterales</taxon>
        <taxon>Acidocellaceae</taxon>
        <taxon>Acidisoma</taxon>
    </lineage>
</organism>
<dbReference type="InterPro" id="IPR003010">
    <property type="entry name" value="C-N_Hydrolase"/>
</dbReference>
<accession>A0A964DZS1</accession>
<comment type="similarity">
    <text evidence="1">Belongs to the carbon-nitrogen hydrolase superfamily. Nitrilase family.</text>
</comment>